<evidence type="ECO:0000313" key="3">
    <source>
        <dbReference type="EMBL" id="POP42402.1"/>
    </source>
</evidence>
<evidence type="ECO:0000313" key="6">
    <source>
        <dbReference type="Proteomes" id="UP000247005"/>
    </source>
</evidence>
<reference evidence="5 6" key="1">
    <citation type="submission" date="2018-01" db="EMBL/GenBank/DDBJ databases">
        <title>Superficieibacter electus gen. nov., sp. nov., an extended-spectrum beta-lactamase possessing member of the Enterobacteriaceae family, isolated from intensive care unit surfaces.</title>
        <authorList>
            <person name="Potter R.F."/>
            <person name="D'Souza A.W."/>
        </authorList>
    </citation>
    <scope>NUCLEOTIDE SEQUENCE [LARGE SCALE GENOMIC DNA]</scope>
    <source>
        <strain evidence="3 6">BP-1</strain>
        <strain evidence="4 5">BP-2</strain>
    </source>
</reference>
<evidence type="ECO:0000313" key="5">
    <source>
        <dbReference type="Proteomes" id="UP000237073"/>
    </source>
</evidence>
<dbReference type="PANTHER" id="PTHR35793:SF2">
    <property type="entry name" value="INNER MEMBRANE PROTEIN YJIG"/>
    <property type="match status" value="1"/>
</dbReference>
<keyword evidence="5" id="KW-1185">Reference proteome</keyword>
<evidence type="ECO:0000256" key="1">
    <source>
        <dbReference type="SAM" id="Phobius"/>
    </source>
</evidence>
<comment type="caution">
    <text evidence="3">The sequence shown here is derived from an EMBL/GenBank/DDBJ whole genome shotgun (WGS) entry which is preliminary data.</text>
</comment>
<dbReference type="AlphaFoldDB" id="A0A2P5GHX1"/>
<gene>
    <name evidence="3" type="ORF">CHU32_24970</name>
    <name evidence="4" type="ORF">CHU33_02235</name>
</gene>
<name>A0A2P5GHX1_9ENTR</name>
<dbReference type="Pfam" id="PF07670">
    <property type="entry name" value="Gate"/>
    <property type="match status" value="1"/>
</dbReference>
<dbReference type="EMBL" id="PQGD01000030">
    <property type="protein sequence ID" value="POP42402.1"/>
    <property type="molecule type" value="Genomic_DNA"/>
</dbReference>
<evidence type="ECO:0000313" key="4">
    <source>
        <dbReference type="EMBL" id="POP47979.1"/>
    </source>
</evidence>
<accession>A0A2P5GHX1</accession>
<feature type="transmembrane region" description="Helical" evidence="1">
    <location>
        <begin position="21"/>
        <end position="39"/>
    </location>
</feature>
<dbReference type="EMBL" id="PQGE01000001">
    <property type="protein sequence ID" value="POP47979.1"/>
    <property type="molecule type" value="Genomic_DNA"/>
</dbReference>
<dbReference type="Proteomes" id="UP000237073">
    <property type="component" value="Unassembled WGS sequence"/>
</dbReference>
<dbReference type="Proteomes" id="UP000247005">
    <property type="component" value="Unassembled WGS sequence"/>
</dbReference>
<dbReference type="OrthoDB" id="5339503at2"/>
<protein>
    <recommendedName>
        <fullName evidence="2">Nucleoside transporter/FeoB GTPase Gate domain-containing protein</fullName>
    </recommendedName>
</protein>
<keyword evidence="1" id="KW-0812">Transmembrane</keyword>
<sequence length="153" mass="16022">MTVQTRKNIMDLFTDGARRGFTIATTSLLPNVVMAFVIIQALTVTGLLDIVGKICEPVMALWGLPGEAATVLLASVMSMGGGVGVCASLVVKGVLTGHDATVLLPAIYLMGNPVQNVGRCLGTAGVKPKYYPHIIAICVINALLSLWVMQALV</sequence>
<keyword evidence="1" id="KW-0472">Membrane</keyword>
<feature type="transmembrane region" description="Helical" evidence="1">
    <location>
        <begin position="130"/>
        <end position="149"/>
    </location>
</feature>
<keyword evidence="1" id="KW-1133">Transmembrane helix</keyword>
<dbReference type="PANTHER" id="PTHR35793">
    <property type="entry name" value="INNER MEMBRANE PROTEIN YJIG"/>
    <property type="match status" value="1"/>
</dbReference>
<dbReference type="NCBIfam" id="NF007811">
    <property type="entry name" value="PRK10519.1"/>
    <property type="match status" value="1"/>
</dbReference>
<dbReference type="GO" id="GO:0005886">
    <property type="term" value="C:plasma membrane"/>
    <property type="evidence" value="ECO:0007669"/>
    <property type="project" value="TreeGrafter"/>
</dbReference>
<dbReference type="InterPro" id="IPR052549">
    <property type="entry name" value="SpmB"/>
</dbReference>
<organism evidence="3 6">
    <name type="scientific">Superficieibacter electus</name>
    <dbReference type="NCBI Taxonomy" id="2022662"/>
    <lineage>
        <taxon>Bacteria</taxon>
        <taxon>Pseudomonadati</taxon>
        <taxon>Pseudomonadota</taxon>
        <taxon>Gammaproteobacteria</taxon>
        <taxon>Enterobacterales</taxon>
        <taxon>Enterobacteriaceae</taxon>
        <taxon>Superficieibacter</taxon>
    </lineage>
</organism>
<dbReference type="RefSeq" id="WP_103674446.1">
    <property type="nucleotide sequence ID" value="NZ_PQGD01000030.1"/>
</dbReference>
<feature type="domain" description="Nucleoside transporter/FeoB GTPase Gate" evidence="2">
    <location>
        <begin position="27"/>
        <end position="109"/>
    </location>
</feature>
<evidence type="ECO:0000259" key="2">
    <source>
        <dbReference type="Pfam" id="PF07670"/>
    </source>
</evidence>
<dbReference type="InterPro" id="IPR011642">
    <property type="entry name" value="Gate_dom"/>
</dbReference>
<proteinExistence type="predicted"/>